<gene>
    <name evidence="3" type="ORF">ACFFVB_05805</name>
</gene>
<keyword evidence="3" id="KW-0012">Acyltransferase</keyword>
<dbReference type="InterPro" id="IPR052744">
    <property type="entry name" value="GPAT/DAPAT"/>
</dbReference>
<proteinExistence type="predicted"/>
<protein>
    <submittedName>
        <fullName evidence="3">Lysophospholipid acyltransferase family protein</fullName>
        <ecNumber evidence="3">2.3.1.-</ecNumber>
    </submittedName>
</protein>
<dbReference type="Pfam" id="PF01553">
    <property type="entry name" value="Acyltransferase"/>
    <property type="match status" value="1"/>
</dbReference>
<keyword evidence="1" id="KW-1133">Transmembrane helix</keyword>
<dbReference type="PANTHER" id="PTHR31605">
    <property type="entry name" value="GLYCEROL-3-PHOSPHATE O-ACYLTRANSFERASE 1"/>
    <property type="match status" value="1"/>
</dbReference>
<dbReference type="GO" id="GO:0016746">
    <property type="term" value="F:acyltransferase activity"/>
    <property type="evidence" value="ECO:0007669"/>
    <property type="project" value="UniProtKB-KW"/>
</dbReference>
<evidence type="ECO:0000313" key="4">
    <source>
        <dbReference type="Proteomes" id="UP001589605"/>
    </source>
</evidence>
<dbReference type="Proteomes" id="UP001589605">
    <property type="component" value="Unassembled WGS sequence"/>
</dbReference>
<accession>A0ABV5EZJ9</accession>
<keyword evidence="3" id="KW-0808">Transferase</keyword>
<dbReference type="InterPro" id="IPR002123">
    <property type="entry name" value="Plipid/glycerol_acylTrfase"/>
</dbReference>
<dbReference type="SMART" id="SM00563">
    <property type="entry name" value="PlsC"/>
    <property type="match status" value="1"/>
</dbReference>
<dbReference type="SUPFAM" id="SSF69593">
    <property type="entry name" value="Glycerol-3-phosphate (1)-acyltransferase"/>
    <property type="match status" value="1"/>
</dbReference>
<keyword evidence="4" id="KW-1185">Reference proteome</keyword>
<name>A0ABV5EZJ9_9FLAO</name>
<keyword evidence="1" id="KW-0472">Membrane</keyword>
<evidence type="ECO:0000259" key="2">
    <source>
        <dbReference type="SMART" id="SM00563"/>
    </source>
</evidence>
<dbReference type="PANTHER" id="PTHR31605:SF0">
    <property type="entry name" value="GLYCEROL-3-PHOSPHATE O-ACYLTRANSFERASE 1"/>
    <property type="match status" value="1"/>
</dbReference>
<feature type="transmembrane region" description="Helical" evidence="1">
    <location>
        <begin position="282"/>
        <end position="303"/>
    </location>
</feature>
<dbReference type="EC" id="2.3.1.-" evidence="3"/>
<dbReference type="CDD" id="cd07992">
    <property type="entry name" value="LPLAT_AAK14816-like"/>
    <property type="match status" value="1"/>
</dbReference>
<feature type="transmembrane region" description="Helical" evidence="1">
    <location>
        <begin position="309"/>
        <end position="327"/>
    </location>
</feature>
<dbReference type="EMBL" id="JBHMEZ010000003">
    <property type="protein sequence ID" value="MFB9052589.1"/>
    <property type="molecule type" value="Genomic_DNA"/>
</dbReference>
<feature type="domain" description="Phospholipid/glycerol acyltransferase" evidence="2">
    <location>
        <begin position="24"/>
        <end position="151"/>
    </location>
</feature>
<evidence type="ECO:0000313" key="3">
    <source>
        <dbReference type="EMBL" id="MFB9052589.1"/>
    </source>
</evidence>
<organism evidence="3 4">
    <name type="scientific">Formosa undariae</name>
    <dbReference type="NCBI Taxonomy" id="1325436"/>
    <lineage>
        <taxon>Bacteria</taxon>
        <taxon>Pseudomonadati</taxon>
        <taxon>Bacteroidota</taxon>
        <taxon>Flavobacteriia</taxon>
        <taxon>Flavobacteriales</taxon>
        <taxon>Flavobacteriaceae</taxon>
        <taxon>Formosa</taxon>
    </lineage>
</organism>
<reference evidence="3 4" key="1">
    <citation type="submission" date="2024-09" db="EMBL/GenBank/DDBJ databases">
        <authorList>
            <person name="Sun Q."/>
            <person name="Mori K."/>
        </authorList>
    </citation>
    <scope>NUCLEOTIDE SEQUENCE [LARGE SCALE GENOMIC DNA]</scope>
    <source>
        <strain evidence="3 4">CECT 8286</strain>
    </source>
</reference>
<comment type="caution">
    <text evidence="3">The sequence shown here is derived from an EMBL/GenBank/DDBJ whole genome shotgun (WGS) entry which is preliminary data.</text>
</comment>
<feature type="transmembrane region" description="Helical" evidence="1">
    <location>
        <begin position="249"/>
        <end position="270"/>
    </location>
</feature>
<dbReference type="RefSeq" id="WP_382381770.1">
    <property type="nucleotide sequence ID" value="NZ_JBHMEZ010000003.1"/>
</dbReference>
<evidence type="ECO:0000256" key="1">
    <source>
        <dbReference type="SAM" id="Phobius"/>
    </source>
</evidence>
<sequence>MGLFFYYKKISVKGQEFIPKTKPVLLLSNHQNALLDPLIIATHSNRFCYYLTRAAVFQKPFISKLLKGLNMLPVYRVRDGWQTILNNNAIFETCRDLLKDQEALVIFPEGSHNLNRKVRPLSKGFTRIVLDTLESYPDLDLQLLPVGVNYKNALAFGDSMSLNIGKPINAQHYLGLEKTEAVNALKCDIQKEIQLLTTHIEDDYDEVLLHLENNGADFLNPEAVNYFLEYNEKVPGFVSKKSVLEPIGFIFRILFKVVLLPVYMLWKLVLQPKIKEKEFTGTFRFAIGLTIVPLWIFIVVLSIGINLGWFMALSALLGICCLGLGAVKL</sequence>
<keyword evidence="1" id="KW-0812">Transmembrane</keyword>